<comment type="caution">
    <text evidence="2">The sequence shown here is derived from an EMBL/GenBank/DDBJ whole genome shotgun (WGS) entry which is preliminary data.</text>
</comment>
<evidence type="ECO:0000313" key="3">
    <source>
        <dbReference type="Proteomes" id="UP000229612"/>
    </source>
</evidence>
<sequence length="76" mass="8449">MQIFYIFVSGLAETIRITTLLECPALIADDPVEDGASEPAMRLTRPAVTARHRPRPNQHDPPIELISPHPEGFLFA</sequence>
<feature type="region of interest" description="Disordered" evidence="1">
    <location>
        <begin position="45"/>
        <end position="76"/>
    </location>
</feature>
<accession>A0A2H0UIJ0</accession>
<gene>
    <name evidence="2" type="ORF">COU14_00180</name>
</gene>
<reference evidence="3" key="1">
    <citation type="submission" date="2017-09" db="EMBL/GenBank/DDBJ databases">
        <title>Depth-based differentiation of microbial function through sediment-hosted aquifers and enrichment of novel symbionts in the deep terrestrial subsurface.</title>
        <authorList>
            <person name="Probst A.J."/>
            <person name="Ladd B."/>
            <person name="Jarett J.K."/>
            <person name="Geller-Mcgrath D.E."/>
            <person name="Sieber C.M.K."/>
            <person name="Emerson J.B."/>
            <person name="Anantharaman K."/>
            <person name="Thomas B.C."/>
            <person name="Malmstrom R."/>
            <person name="Stieglmeier M."/>
            <person name="Klingl A."/>
            <person name="Woyke T."/>
            <person name="Ryan C.M."/>
            <person name="Banfield J.F."/>
        </authorList>
    </citation>
    <scope>NUCLEOTIDE SEQUENCE [LARGE SCALE GENOMIC DNA]</scope>
</reference>
<proteinExistence type="predicted"/>
<dbReference type="AlphaFoldDB" id="A0A2H0UIJ0"/>
<organism evidence="2 3">
    <name type="scientific">Candidatus Kaiserbacteria bacterium CG10_big_fil_rev_8_21_14_0_10_44_10</name>
    <dbReference type="NCBI Taxonomy" id="1974606"/>
    <lineage>
        <taxon>Bacteria</taxon>
        <taxon>Candidatus Kaiseribacteriota</taxon>
    </lineage>
</organism>
<dbReference type="Proteomes" id="UP000229612">
    <property type="component" value="Unassembled WGS sequence"/>
</dbReference>
<name>A0A2H0UIJ0_9BACT</name>
<dbReference type="EMBL" id="PFBG01000003">
    <property type="protein sequence ID" value="PIR86190.1"/>
    <property type="molecule type" value="Genomic_DNA"/>
</dbReference>
<protein>
    <submittedName>
        <fullName evidence="2">Uncharacterized protein</fullName>
    </submittedName>
</protein>
<evidence type="ECO:0000313" key="2">
    <source>
        <dbReference type="EMBL" id="PIR86190.1"/>
    </source>
</evidence>
<evidence type="ECO:0000256" key="1">
    <source>
        <dbReference type="SAM" id="MobiDB-lite"/>
    </source>
</evidence>